<evidence type="ECO:0000256" key="3">
    <source>
        <dbReference type="ARBA" id="ARBA00022475"/>
    </source>
</evidence>
<gene>
    <name evidence="8" type="ORF">OCV77_10600</name>
</gene>
<keyword evidence="4 7" id="KW-0812">Transmembrane</keyword>
<keyword evidence="3" id="KW-1003">Cell membrane</keyword>
<dbReference type="InterPro" id="IPR002528">
    <property type="entry name" value="MATE_fam"/>
</dbReference>
<protein>
    <submittedName>
        <fullName evidence="8">MATE family efflux transporter</fullName>
    </submittedName>
</protein>
<reference evidence="8 9" key="1">
    <citation type="journal article" date="2021" name="ISME Commun">
        <title>Automated analysis of genomic sequences facilitates high-throughput and comprehensive description of bacteria.</title>
        <authorList>
            <person name="Hitch T.C.A."/>
        </authorList>
    </citation>
    <scope>NUCLEOTIDE SEQUENCE [LARGE SCALE GENOMIC DNA]</scope>
    <source>
        <strain evidence="8 9">Sanger_18</strain>
    </source>
</reference>
<keyword evidence="6 7" id="KW-0472">Membrane</keyword>
<name>A0ABT2T4Z1_9FIRM</name>
<feature type="transmembrane region" description="Helical" evidence="7">
    <location>
        <begin position="169"/>
        <end position="189"/>
    </location>
</feature>
<feature type="transmembrane region" description="Helical" evidence="7">
    <location>
        <begin position="139"/>
        <end position="157"/>
    </location>
</feature>
<feature type="transmembrane region" description="Helical" evidence="7">
    <location>
        <begin position="195"/>
        <end position="220"/>
    </location>
</feature>
<keyword evidence="2" id="KW-0813">Transport</keyword>
<dbReference type="PIRSF" id="PIRSF006603">
    <property type="entry name" value="DinF"/>
    <property type="match status" value="1"/>
</dbReference>
<evidence type="ECO:0000313" key="8">
    <source>
        <dbReference type="EMBL" id="MCU6744941.1"/>
    </source>
</evidence>
<evidence type="ECO:0000313" key="9">
    <source>
        <dbReference type="Proteomes" id="UP001652432"/>
    </source>
</evidence>
<organism evidence="8 9">
    <name type="scientific">Suilimivivens aceti</name>
    <dbReference type="NCBI Taxonomy" id="2981774"/>
    <lineage>
        <taxon>Bacteria</taxon>
        <taxon>Bacillati</taxon>
        <taxon>Bacillota</taxon>
        <taxon>Clostridia</taxon>
        <taxon>Lachnospirales</taxon>
        <taxon>Lachnospiraceae</taxon>
        <taxon>Suilimivivens</taxon>
    </lineage>
</organism>
<feature type="transmembrane region" description="Helical" evidence="7">
    <location>
        <begin position="362"/>
        <end position="381"/>
    </location>
</feature>
<keyword evidence="9" id="KW-1185">Reference proteome</keyword>
<evidence type="ECO:0000256" key="7">
    <source>
        <dbReference type="SAM" id="Phobius"/>
    </source>
</evidence>
<evidence type="ECO:0000256" key="6">
    <source>
        <dbReference type="ARBA" id="ARBA00023136"/>
    </source>
</evidence>
<dbReference type="PANTHER" id="PTHR43549:SF3">
    <property type="entry name" value="MULTIDRUG RESISTANCE PROTEIN YPNP-RELATED"/>
    <property type="match status" value="1"/>
</dbReference>
<dbReference type="PANTHER" id="PTHR43549">
    <property type="entry name" value="MULTIDRUG RESISTANCE PROTEIN YPNP-RELATED"/>
    <property type="match status" value="1"/>
</dbReference>
<dbReference type="RefSeq" id="WP_262575057.1">
    <property type="nucleotide sequence ID" value="NZ_JAOQKJ010000008.1"/>
</dbReference>
<dbReference type="Pfam" id="PF01554">
    <property type="entry name" value="MatE"/>
    <property type="match status" value="2"/>
</dbReference>
<feature type="transmembrane region" description="Helical" evidence="7">
    <location>
        <begin position="99"/>
        <end position="119"/>
    </location>
</feature>
<dbReference type="InterPro" id="IPR048279">
    <property type="entry name" value="MdtK-like"/>
</dbReference>
<dbReference type="EMBL" id="JAOQKJ010000008">
    <property type="protein sequence ID" value="MCU6744941.1"/>
    <property type="molecule type" value="Genomic_DNA"/>
</dbReference>
<accession>A0ABT2T4Z1</accession>
<feature type="transmembrane region" description="Helical" evidence="7">
    <location>
        <begin position="427"/>
        <end position="443"/>
    </location>
</feature>
<comment type="subcellular location">
    <subcellularLocation>
        <location evidence="1">Cell membrane</location>
        <topology evidence="1">Multi-pass membrane protein</topology>
    </subcellularLocation>
</comment>
<feature type="transmembrane region" description="Helical" evidence="7">
    <location>
        <begin position="58"/>
        <end position="79"/>
    </location>
</feature>
<keyword evidence="5 7" id="KW-1133">Transmembrane helix</keyword>
<evidence type="ECO:0000256" key="1">
    <source>
        <dbReference type="ARBA" id="ARBA00004651"/>
    </source>
</evidence>
<evidence type="ECO:0000256" key="2">
    <source>
        <dbReference type="ARBA" id="ARBA00022448"/>
    </source>
</evidence>
<feature type="transmembrane region" description="Helical" evidence="7">
    <location>
        <begin position="288"/>
        <end position="308"/>
    </location>
</feature>
<feature type="transmembrane region" description="Helical" evidence="7">
    <location>
        <begin position="402"/>
        <end position="421"/>
    </location>
</feature>
<feature type="transmembrane region" description="Helical" evidence="7">
    <location>
        <begin position="241"/>
        <end position="268"/>
    </location>
</feature>
<proteinExistence type="predicted"/>
<dbReference type="Proteomes" id="UP001652432">
    <property type="component" value="Unassembled WGS sequence"/>
</dbReference>
<dbReference type="CDD" id="cd13138">
    <property type="entry name" value="MATE_yoeA_like"/>
    <property type="match status" value="1"/>
</dbReference>
<evidence type="ECO:0000256" key="4">
    <source>
        <dbReference type="ARBA" id="ARBA00022692"/>
    </source>
</evidence>
<feature type="transmembrane region" description="Helical" evidence="7">
    <location>
        <begin position="20"/>
        <end position="38"/>
    </location>
</feature>
<dbReference type="InterPro" id="IPR052031">
    <property type="entry name" value="Membrane_Transporter-Flippase"/>
</dbReference>
<sequence length="460" mass="50000">MEKTKEARVLDMTGGNSFRLLLVFAMPLFMGNLLQQLYNLADTAIAGHLLGDSALAQIGVTSALYSLLTNFAFGMNNGLALSVSRSFGAGNQKRLRQSVCWMTILSTSFAFLMMILFLLLRSPILVAMQVPEDTLQPALQYFTIILLGIPFTMAYNMESAMLQSVGNSIAPLFFLLASSILNVILDILFMGPFHFGIRGAAAATILSQAVSALLAFILILKRYPQLHFSAKDRHTGKDFVAGMLGAGMSMALMSAIYNIGSVVLQGSINALGNLYITAQVGGRKLAELFYIPGIALGTSTATYVSQNVGAERRSRIGRGMLSAIALYGAWWIIALLFTIFGAEDAVRMITGSDNREVIRNGALYLQISIPMIPPMAVLVIVRNGLQGMGHSVSPLICSSLELIGKVVFALFVVPVYGYFAVCICEPVTWVVCCIFILVFLFLVRRELKDTTEGDYINETI</sequence>
<comment type="caution">
    <text evidence="8">The sequence shown here is derived from an EMBL/GenBank/DDBJ whole genome shotgun (WGS) entry which is preliminary data.</text>
</comment>
<evidence type="ECO:0000256" key="5">
    <source>
        <dbReference type="ARBA" id="ARBA00022989"/>
    </source>
</evidence>
<feature type="transmembrane region" description="Helical" evidence="7">
    <location>
        <begin position="320"/>
        <end position="342"/>
    </location>
</feature>